<evidence type="ECO:0000313" key="3">
    <source>
        <dbReference type="EMBL" id="MVQ32326.1"/>
    </source>
</evidence>
<dbReference type="InterPro" id="IPR042100">
    <property type="entry name" value="Bug_dom1"/>
</dbReference>
<name>A0A6N8J2A2_9BURK</name>
<proteinExistence type="inferred from homology"/>
<dbReference type="Gene3D" id="3.40.190.150">
    <property type="entry name" value="Bordetella uptake gene, domain 1"/>
    <property type="match status" value="1"/>
</dbReference>
<dbReference type="AlphaFoldDB" id="A0A6N8J2A2"/>
<dbReference type="InterPro" id="IPR005064">
    <property type="entry name" value="BUG"/>
</dbReference>
<evidence type="ECO:0000256" key="1">
    <source>
        <dbReference type="ARBA" id="ARBA00006987"/>
    </source>
</evidence>
<gene>
    <name evidence="3" type="ORF">GON04_22915</name>
</gene>
<accession>A0A6N8J2A2</accession>
<dbReference type="Pfam" id="PF03401">
    <property type="entry name" value="TctC"/>
    <property type="match status" value="1"/>
</dbReference>
<dbReference type="Proteomes" id="UP000469385">
    <property type="component" value="Unassembled WGS sequence"/>
</dbReference>
<dbReference type="PIRSF" id="PIRSF017082">
    <property type="entry name" value="YflP"/>
    <property type="match status" value="1"/>
</dbReference>
<dbReference type="PANTHER" id="PTHR42928:SF5">
    <property type="entry name" value="BLR1237 PROTEIN"/>
    <property type="match status" value="1"/>
</dbReference>
<feature type="signal peptide" evidence="2">
    <location>
        <begin position="1"/>
        <end position="24"/>
    </location>
</feature>
<evidence type="ECO:0000256" key="2">
    <source>
        <dbReference type="SAM" id="SignalP"/>
    </source>
</evidence>
<evidence type="ECO:0000313" key="4">
    <source>
        <dbReference type="Proteomes" id="UP000469385"/>
    </source>
</evidence>
<keyword evidence="4" id="KW-1185">Reference proteome</keyword>
<sequence>MIPLSRILAALALSLAAAAAAAQAAFPSRAITMVVPYSAGGGVDTIARLIAPGLSERLGQAVVIDNRPGVSGVIGSQLVARAPADGYTLVAGNTTTHATNFFLLKNPGYATRDFVPVAGLDHGPTVLVVRADSRFQNVQDLIAAAKAAPDALTYGSSGNGSSHHLSAESFASATGARMRQIPYKGGPGVMNDLLGGQLDLAFEVIPVAVPLIKAGRLRALGVTSRAPMPALPGIKPIAELGVPNFELETWKGIFAPAGTPPAVVERLGRAVAEVVATPAVQQRMQELGLFPDTRYGAAFATFYQADVARWGRFIRDAGIQAD</sequence>
<keyword evidence="2" id="KW-0732">Signal</keyword>
<protein>
    <submittedName>
        <fullName evidence="3">Tripartite tricarboxylate transporter substrate binding protein</fullName>
    </submittedName>
</protein>
<organism evidence="3 4">
    <name type="scientific">Ramlibacter pinisoli</name>
    <dbReference type="NCBI Taxonomy" id="2682844"/>
    <lineage>
        <taxon>Bacteria</taxon>
        <taxon>Pseudomonadati</taxon>
        <taxon>Pseudomonadota</taxon>
        <taxon>Betaproteobacteria</taxon>
        <taxon>Burkholderiales</taxon>
        <taxon>Comamonadaceae</taxon>
        <taxon>Ramlibacter</taxon>
    </lineage>
</organism>
<dbReference type="EMBL" id="WSEL01000009">
    <property type="protein sequence ID" value="MVQ32326.1"/>
    <property type="molecule type" value="Genomic_DNA"/>
</dbReference>
<dbReference type="RefSeq" id="WP_157400295.1">
    <property type="nucleotide sequence ID" value="NZ_WSEL01000009.1"/>
</dbReference>
<reference evidence="3 4" key="1">
    <citation type="submission" date="2019-12" db="EMBL/GenBank/DDBJ databases">
        <authorList>
            <person name="Huq M.A."/>
        </authorList>
    </citation>
    <scope>NUCLEOTIDE SEQUENCE [LARGE SCALE GENOMIC DNA]</scope>
    <source>
        <strain evidence="3 4">MAH-25</strain>
    </source>
</reference>
<feature type="chain" id="PRO_5026892947" evidence="2">
    <location>
        <begin position="25"/>
        <end position="322"/>
    </location>
</feature>
<dbReference type="Gene3D" id="3.40.190.10">
    <property type="entry name" value="Periplasmic binding protein-like II"/>
    <property type="match status" value="1"/>
</dbReference>
<comment type="similarity">
    <text evidence="1">Belongs to the UPF0065 (bug) family.</text>
</comment>
<dbReference type="SUPFAM" id="SSF53850">
    <property type="entry name" value="Periplasmic binding protein-like II"/>
    <property type="match status" value="1"/>
</dbReference>
<comment type="caution">
    <text evidence="3">The sequence shown here is derived from an EMBL/GenBank/DDBJ whole genome shotgun (WGS) entry which is preliminary data.</text>
</comment>
<dbReference type="PANTHER" id="PTHR42928">
    <property type="entry name" value="TRICARBOXYLATE-BINDING PROTEIN"/>
    <property type="match status" value="1"/>
</dbReference>
<dbReference type="CDD" id="cd07012">
    <property type="entry name" value="PBP2_Bug_TTT"/>
    <property type="match status" value="1"/>
</dbReference>